<gene>
    <name evidence="1" type="ORF">DI525_04655</name>
</gene>
<sequence length="50" mass="5602">MVLRQVLVERECPRACCVIQLEFTLLSQFVSVVISGCHTPRVLGELRSGQ</sequence>
<dbReference type="EMBL" id="QFRA01000007">
    <property type="protein sequence ID" value="PZR05341.1"/>
    <property type="molecule type" value="Genomic_DNA"/>
</dbReference>
<dbReference type="Proteomes" id="UP000249432">
    <property type="component" value="Unassembled WGS sequence"/>
</dbReference>
<proteinExistence type="predicted"/>
<dbReference type="AlphaFoldDB" id="A0A2W5V5M4"/>
<organism evidence="1 2">
    <name type="scientific">Corynebacterium kroppenstedtii</name>
    <dbReference type="NCBI Taxonomy" id="161879"/>
    <lineage>
        <taxon>Bacteria</taxon>
        <taxon>Bacillati</taxon>
        <taxon>Actinomycetota</taxon>
        <taxon>Actinomycetes</taxon>
        <taxon>Mycobacteriales</taxon>
        <taxon>Corynebacteriaceae</taxon>
        <taxon>Corynebacterium</taxon>
    </lineage>
</organism>
<comment type="caution">
    <text evidence="1">The sequence shown here is derived from an EMBL/GenBank/DDBJ whole genome shotgun (WGS) entry which is preliminary data.</text>
</comment>
<protein>
    <submittedName>
        <fullName evidence="1">Uncharacterized protein</fullName>
    </submittedName>
</protein>
<reference evidence="1 2" key="1">
    <citation type="submission" date="2017-08" db="EMBL/GenBank/DDBJ databases">
        <title>Infants hospitalized years apart are colonized by the same room-sourced microbial strains.</title>
        <authorList>
            <person name="Brooks B."/>
            <person name="Olm M.R."/>
            <person name="Firek B.A."/>
            <person name="Baker R."/>
            <person name="Thomas B.C."/>
            <person name="Morowitz M.J."/>
            <person name="Banfield J.F."/>
        </authorList>
    </citation>
    <scope>NUCLEOTIDE SEQUENCE [LARGE SCALE GENOMIC DNA]</scope>
    <source>
        <strain evidence="1">S2_003_000_R1_3</strain>
    </source>
</reference>
<name>A0A2W5V5M4_9CORY</name>
<evidence type="ECO:0000313" key="1">
    <source>
        <dbReference type="EMBL" id="PZR05341.1"/>
    </source>
</evidence>
<accession>A0A2W5V5M4</accession>
<evidence type="ECO:0000313" key="2">
    <source>
        <dbReference type="Proteomes" id="UP000249432"/>
    </source>
</evidence>